<gene>
    <name evidence="1" type="ORF">UFOPK1493_00918</name>
</gene>
<evidence type="ECO:0000313" key="1">
    <source>
        <dbReference type="EMBL" id="CAB4549194.1"/>
    </source>
</evidence>
<sequence length="45" mass="4730">MLIEFTDRIAEAGSFTEFDEVEGGAVADAAATLNALVDSRCLGRP</sequence>
<accession>A0A6J6CD78</accession>
<reference evidence="1" key="1">
    <citation type="submission" date="2020-05" db="EMBL/GenBank/DDBJ databases">
        <authorList>
            <person name="Chiriac C."/>
            <person name="Salcher M."/>
            <person name="Ghai R."/>
            <person name="Kavagutti S V."/>
        </authorList>
    </citation>
    <scope>NUCLEOTIDE SEQUENCE</scope>
</reference>
<organism evidence="1">
    <name type="scientific">freshwater metagenome</name>
    <dbReference type="NCBI Taxonomy" id="449393"/>
    <lineage>
        <taxon>unclassified sequences</taxon>
        <taxon>metagenomes</taxon>
        <taxon>ecological metagenomes</taxon>
    </lineage>
</organism>
<dbReference type="EMBL" id="CAEZSR010000023">
    <property type="protein sequence ID" value="CAB4549194.1"/>
    <property type="molecule type" value="Genomic_DNA"/>
</dbReference>
<protein>
    <submittedName>
        <fullName evidence="1">Unannotated protein</fullName>
    </submittedName>
</protein>
<dbReference type="AlphaFoldDB" id="A0A6J6CD78"/>
<proteinExistence type="predicted"/>
<name>A0A6J6CD78_9ZZZZ</name>